<protein>
    <submittedName>
        <fullName evidence="1">Uncharacterized protein</fullName>
    </submittedName>
</protein>
<evidence type="ECO:0000313" key="1">
    <source>
        <dbReference type="EMBL" id="WOC11290.1"/>
    </source>
</evidence>
<organism evidence="1">
    <name type="scientific">Gordonia sp. MP11Mi</name>
    <dbReference type="NCBI Taxonomy" id="3022769"/>
    <lineage>
        <taxon>Bacteria</taxon>
        <taxon>Bacillati</taxon>
        <taxon>Actinomycetota</taxon>
        <taxon>Actinomycetes</taxon>
        <taxon>Mycobacteriales</taxon>
        <taxon>Gordoniaceae</taxon>
        <taxon>Gordonia</taxon>
    </lineage>
</organism>
<reference evidence="1" key="1">
    <citation type="submission" date="2023-06" db="EMBL/GenBank/DDBJ databases">
        <title>Gordonia sp. nov. and Pseudochrobactrum sp. nov., two species isolated from the burying beetle Nicrophorus vespilloides.</title>
        <authorList>
            <person name="Poehlein A."/>
            <person name="Guzman J."/>
            <person name="Daniel R."/>
            <person name="Vilcinskas A."/>
        </authorList>
    </citation>
    <scope>NUCLEOTIDE SEQUENCE</scope>
    <source>
        <strain evidence="1">MP11Mi</strain>
    </source>
</reference>
<dbReference type="AlphaFoldDB" id="A0AA97GU64"/>
<sequence length="35" mass="3738">MIIDPIGLIGTWINSIPGLPHAISDITAFLNSIAY</sequence>
<accession>A0AA97GU64</accession>
<dbReference type="EMBL" id="CP128986">
    <property type="protein sequence ID" value="WOC11290.1"/>
    <property type="molecule type" value="Genomic_DNA"/>
</dbReference>
<name>A0AA97GU64_9ACTN</name>
<proteinExistence type="predicted"/>
<gene>
    <name evidence="1" type="ORF">MP11Mi_03570</name>
</gene>